<dbReference type="InterPro" id="IPR036046">
    <property type="entry name" value="Acylphosphatase-like_dom_sf"/>
</dbReference>
<dbReference type="EMBL" id="CM026432">
    <property type="protein sequence ID" value="KAG0557893.1"/>
    <property type="molecule type" value="Genomic_DNA"/>
</dbReference>
<feature type="active site" evidence="1">
    <location>
        <position position="78"/>
    </location>
</feature>
<feature type="domain" description="Acylphosphatase-like" evidence="3">
    <location>
        <begin position="63"/>
        <end position="149"/>
    </location>
</feature>
<dbReference type="Gene3D" id="3.30.70.100">
    <property type="match status" value="1"/>
</dbReference>
<dbReference type="EC" id="3.6.1.7" evidence="1"/>
<dbReference type="Pfam" id="PF00708">
    <property type="entry name" value="Acylphosphatase"/>
    <property type="match status" value="1"/>
</dbReference>
<dbReference type="PANTHER" id="PTHR47268">
    <property type="entry name" value="ACYLPHOSPHATASE"/>
    <property type="match status" value="1"/>
</dbReference>
<dbReference type="InterPro" id="IPR020456">
    <property type="entry name" value="Acylphosphatase"/>
</dbReference>
<dbReference type="OrthoDB" id="7961613at2759"/>
<evidence type="ECO:0000256" key="1">
    <source>
        <dbReference type="PROSITE-ProRule" id="PRU00520"/>
    </source>
</evidence>
<evidence type="ECO:0000313" key="5">
    <source>
        <dbReference type="Proteomes" id="UP000822688"/>
    </source>
</evidence>
<evidence type="ECO:0000256" key="2">
    <source>
        <dbReference type="RuleBase" id="RU004168"/>
    </source>
</evidence>
<evidence type="ECO:0000313" key="4">
    <source>
        <dbReference type="EMBL" id="KAG0557893.1"/>
    </source>
</evidence>
<accession>A0A8T0GFW4</accession>
<dbReference type="PROSITE" id="PS51160">
    <property type="entry name" value="ACYLPHOSPHATASE_3"/>
    <property type="match status" value="1"/>
</dbReference>
<feature type="active site" evidence="1">
    <location>
        <position position="96"/>
    </location>
</feature>
<evidence type="ECO:0000259" key="3">
    <source>
        <dbReference type="PROSITE" id="PS51160"/>
    </source>
</evidence>
<proteinExistence type="inferred from homology"/>
<dbReference type="SUPFAM" id="SSF54975">
    <property type="entry name" value="Acylphosphatase/BLUF domain-like"/>
    <property type="match status" value="1"/>
</dbReference>
<dbReference type="GO" id="GO:0003998">
    <property type="term" value="F:acylphosphatase activity"/>
    <property type="evidence" value="ECO:0007669"/>
    <property type="project" value="UniProtKB-EC"/>
</dbReference>
<comment type="catalytic activity">
    <reaction evidence="1">
        <text>an acyl phosphate + H2O = a carboxylate + phosphate + H(+)</text>
        <dbReference type="Rhea" id="RHEA:14965"/>
        <dbReference type="ChEBI" id="CHEBI:15377"/>
        <dbReference type="ChEBI" id="CHEBI:15378"/>
        <dbReference type="ChEBI" id="CHEBI:29067"/>
        <dbReference type="ChEBI" id="CHEBI:43474"/>
        <dbReference type="ChEBI" id="CHEBI:59918"/>
        <dbReference type="EC" id="3.6.1.7"/>
    </reaction>
</comment>
<dbReference type="PANTHER" id="PTHR47268:SF4">
    <property type="entry name" value="ACYLPHOSPHATASE"/>
    <property type="match status" value="1"/>
</dbReference>
<organism evidence="4 5">
    <name type="scientific">Ceratodon purpureus</name>
    <name type="common">Fire moss</name>
    <name type="synonym">Dicranum purpureum</name>
    <dbReference type="NCBI Taxonomy" id="3225"/>
    <lineage>
        <taxon>Eukaryota</taxon>
        <taxon>Viridiplantae</taxon>
        <taxon>Streptophyta</taxon>
        <taxon>Embryophyta</taxon>
        <taxon>Bryophyta</taxon>
        <taxon>Bryophytina</taxon>
        <taxon>Bryopsida</taxon>
        <taxon>Dicranidae</taxon>
        <taxon>Pseudoditrichales</taxon>
        <taxon>Ditrichaceae</taxon>
        <taxon>Ceratodon</taxon>
    </lineage>
</organism>
<dbReference type="InterPro" id="IPR017968">
    <property type="entry name" value="Acylphosphatase_CS"/>
</dbReference>
<comment type="similarity">
    <text evidence="2">Belongs to the acylphosphatase family.</text>
</comment>
<reference evidence="4 5" key="1">
    <citation type="submission" date="2020-06" db="EMBL/GenBank/DDBJ databases">
        <title>WGS assembly of Ceratodon purpureus strain R40.</title>
        <authorList>
            <person name="Carey S.B."/>
            <person name="Jenkins J."/>
            <person name="Shu S."/>
            <person name="Lovell J.T."/>
            <person name="Sreedasyam A."/>
            <person name="Maumus F."/>
            <person name="Tiley G.P."/>
            <person name="Fernandez-Pozo N."/>
            <person name="Barry K."/>
            <person name="Chen C."/>
            <person name="Wang M."/>
            <person name="Lipzen A."/>
            <person name="Daum C."/>
            <person name="Saski C.A."/>
            <person name="Payton A.C."/>
            <person name="Mcbreen J.C."/>
            <person name="Conrad R.E."/>
            <person name="Kollar L.M."/>
            <person name="Olsson S."/>
            <person name="Huttunen S."/>
            <person name="Landis J.B."/>
            <person name="Wickett N.J."/>
            <person name="Johnson M.G."/>
            <person name="Rensing S.A."/>
            <person name="Grimwood J."/>
            <person name="Schmutz J."/>
            <person name="Mcdaniel S.F."/>
        </authorList>
    </citation>
    <scope>NUCLEOTIDE SEQUENCE [LARGE SCALE GENOMIC DNA]</scope>
    <source>
        <strain evidence="4 5">R40</strain>
    </source>
</reference>
<gene>
    <name evidence="4" type="ORF">KC19_11G165000</name>
</gene>
<name>A0A8T0GFW4_CERPU</name>
<keyword evidence="5" id="KW-1185">Reference proteome</keyword>
<dbReference type="Proteomes" id="UP000822688">
    <property type="component" value="Chromosome 11"/>
</dbReference>
<dbReference type="PROSITE" id="PS00151">
    <property type="entry name" value="ACYLPHOSPHATASE_2"/>
    <property type="match status" value="1"/>
</dbReference>
<dbReference type="PRINTS" id="PR00112">
    <property type="entry name" value="ACYLPHPHTASE"/>
</dbReference>
<dbReference type="AlphaFoldDB" id="A0A8T0GFW4"/>
<sequence length="151" mass="16575">MDEMNSMKNDANEKEDNEVGIQVNTTSIVNLGSELKDIKKINDVVVVNHDSSTIMNFGSDIKGVCVNIQGKVQGVFYRKWTVETAYKLGLHGWVRNLKDGSVEAVFSGKSAAVESMIEKCRAGPPGARVSTIDISTYNEPVCDDFKQMPTV</sequence>
<comment type="caution">
    <text evidence="4">The sequence shown here is derived from an EMBL/GenBank/DDBJ whole genome shotgun (WGS) entry which is preliminary data.</text>
</comment>
<dbReference type="InterPro" id="IPR001792">
    <property type="entry name" value="Acylphosphatase-like_dom"/>
</dbReference>
<keyword evidence="1" id="KW-0378">Hydrolase</keyword>
<protein>
    <recommendedName>
        <fullName evidence="1">acylphosphatase</fullName>
        <ecNumber evidence="1">3.6.1.7</ecNumber>
    </recommendedName>
</protein>